<dbReference type="GO" id="GO:0003700">
    <property type="term" value="F:DNA-binding transcription factor activity"/>
    <property type="evidence" value="ECO:0007669"/>
    <property type="project" value="TreeGrafter"/>
</dbReference>
<dbReference type="Gene3D" id="1.10.357.10">
    <property type="entry name" value="Tetracycline Repressor, domain 2"/>
    <property type="match status" value="1"/>
</dbReference>
<keyword evidence="1" id="KW-0805">Transcription regulation</keyword>
<name>A0A930Y910_9ACTN</name>
<dbReference type="InterPro" id="IPR001647">
    <property type="entry name" value="HTH_TetR"/>
</dbReference>
<dbReference type="PROSITE" id="PS50977">
    <property type="entry name" value="HTH_TETR_2"/>
    <property type="match status" value="1"/>
</dbReference>
<proteinExistence type="predicted"/>
<evidence type="ECO:0000259" key="5">
    <source>
        <dbReference type="PROSITE" id="PS50977"/>
    </source>
</evidence>
<evidence type="ECO:0000313" key="6">
    <source>
        <dbReference type="EMBL" id="MBF4163672.1"/>
    </source>
</evidence>
<dbReference type="InterPro" id="IPR050109">
    <property type="entry name" value="HTH-type_TetR-like_transc_reg"/>
</dbReference>
<reference evidence="6" key="1">
    <citation type="submission" date="2020-11" db="EMBL/GenBank/DDBJ databases">
        <title>Nocardioides sp. CBS4Y-1, whole genome shotgun sequence.</title>
        <authorList>
            <person name="Tuo L."/>
        </authorList>
    </citation>
    <scope>NUCLEOTIDE SEQUENCE</scope>
    <source>
        <strain evidence="6">CBS4Y-1</strain>
    </source>
</reference>
<dbReference type="Proteomes" id="UP000656804">
    <property type="component" value="Unassembled WGS sequence"/>
</dbReference>
<evidence type="ECO:0000256" key="1">
    <source>
        <dbReference type="ARBA" id="ARBA00023015"/>
    </source>
</evidence>
<keyword evidence="2 4" id="KW-0238">DNA-binding</keyword>
<feature type="DNA-binding region" description="H-T-H motif" evidence="4">
    <location>
        <begin position="44"/>
        <end position="63"/>
    </location>
</feature>
<dbReference type="PRINTS" id="PR00455">
    <property type="entry name" value="HTHTETR"/>
</dbReference>
<dbReference type="AlphaFoldDB" id="A0A930Y910"/>
<dbReference type="InterPro" id="IPR009057">
    <property type="entry name" value="Homeodomain-like_sf"/>
</dbReference>
<protein>
    <submittedName>
        <fullName evidence="6">TetR/AcrR family transcriptional regulator</fullName>
    </submittedName>
</protein>
<dbReference type="EMBL" id="JADIVZ010000014">
    <property type="protein sequence ID" value="MBF4163672.1"/>
    <property type="molecule type" value="Genomic_DNA"/>
</dbReference>
<comment type="caution">
    <text evidence="6">The sequence shown here is derived from an EMBL/GenBank/DDBJ whole genome shotgun (WGS) entry which is preliminary data.</text>
</comment>
<keyword evidence="3" id="KW-0804">Transcription</keyword>
<organism evidence="6 7">
    <name type="scientific">Nocardioides acrostichi</name>
    <dbReference type="NCBI Taxonomy" id="2784339"/>
    <lineage>
        <taxon>Bacteria</taxon>
        <taxon>Bacillati</taxon>
        <taxon>Actinomycetota</taxon>
        <taxon>Actinomycetes</taxon>
        <taxon>Propionibacteriales</taxon>
        <taxon>Nocardioidaceae</taxon>
        <taxon>Nocardioides</taxon>
    </lineage>
</organism>
<accession>A0A930Y910</accession>
<dbReference type="RefSeq" id="WP_194504938.1">
    <property type="nucleotide sequence ID" value="NZ_JADIVZ010000014.1"/>
</dbReference>
<evidence type="ECO:0000313" key="7">
    <source>
        <dbReference type="Proteomes" id="UP000656804"/>
    </source>
</evidence>
<keyword evidence="7" id="KW-1185">Reference proteome</keyword>
<dbReference type="PANTHER" id="PTHR30055">
    <property type="entry name" value="HTH-TYPE TRANSCRIPTIONAL REGULATOR RUTR"/>
    <property type="match status" value="1"/>
</dbReference>
<evidence type="ECO:0000256" key="3">
    <source>
        <dbReference type="ARBA" id="ARBA00023163"/>
    </source>
</evidence>
<sequence>MQNRSVLPCPFSPGGPLTKREQTWLRIVRAAQALCLDRGFDGFTLDELAEASDVSRRTLFNYFPSKVDAVLGGGETPDLLHPDPRQPHLVEATELFRRGGPHGRLLEDLTALSRVLVDGAHPDRSLARSQRAILFATPRLLGEVHERFLAAAGTLVALVREREPELDEGRGRLFVRLLVAVFDNAVETWVEQPDDDPRTLADVFETHLEDAVHLLHP</sequence>
<dbReference type="PANTHER" id="PTHR30055:SF234">
    <property type="entry name" value="HTH-TYPE TRANSCRIPTIONAL REGULATOR BETI"/>
    <property type="match status" value="1"/>
</dbReference>
<gene>
    <name evidence="6" type="ORF">ISG29_18490</name>
</gene>
<dbReference type="SUPFAM" id="SSF46689">
    <property type="entry name" value="Homeodomain-like"/>
    <property type="match status" value="1"/>
</dbReference>
<dbReference type="GO" id="GO:0000976">
    <property type="term" value="F:transcription cis-regulatory region binding"/>
    <property type="evidence" value="ECO:0007669"/>
    <property type="project" value="TreeGrafter"/>
</dbReference>
<evidence type="ECO:0000256" key="4">
    <source>
        <dbReference type="PROSITE-ProRule" id="PRU00335"/>
    </source>
</evidence>
<feature type="domain" description="HTH tetR-type" evidence="5">
    <location>
        <begin position="21"/>
        <end position="81"/>
    </location>
</feature>
<evidence type="ECO:0000256" key="2">
    <source>
        <dbReference type="ARBA" id="ARBA00023125"/>
    </source>
</evidence>
<dbReference type="Pfam" id="PF00440">
    <property type="entry name" value="TetR_N"/>
    <property type="match status" value="1"/>
</dbReference>